<dbReference type="SUPFAM" id="SSF75304">
    <property type="entry name" value="Amidase signature (AS) enzymes"/>
    <property type="match status" value="1"/>
</dbReference>
<feature type="domain" description="Amidase" evidence="3">
    <location>
        <begin position="51"/>
        <end position="420"/>
    </location>
</feature>
<dbReference type="RefSeq" id="WP_072776588.1">
    <property type="nucleotide sequence ID" value="NZ_FQXC01000001.1"/>
</dbReference>
<organism evidence="4 5">
    <name type="scientific">Marivita hallyeonensis</name>
    <dbReference type="NCBI Taxonomy" id="996342"/>
    <lineage>
        <taxon>Bacteria</taxon>
        <taxon>Pseudomonadati</taxon>
        <taxon>Pseudomonadota</taxon>
        <taxon>Alphaproteobacteria</taxon>
        <taxon>Rhodobacterales</taxon>
        <taxon>Roseobacteraceae</taxon>
        <taxon>Marivita</taxon>
    </lineage>
</organism>
<protein>
    <submittedName>
        <fullName evidence="4">Amidase</fullName>
    </submittedName>
</protein>
<accession>A0A1M5PFB8</accession>
<proteinExistence type="inferred from homology"/>
<dbReference type="EMBL" id="FQXC01000001">
    <property type="protein sequence ID" value="SHH00496.1"/>
    <property type="molecule type" value="Genomic_DNA"/>
</dbReference>
<name>A0A1M5PFB8_9RHOB</name>
<reference evidence="4 5" key="1">
    <citation type="submission" date="2016-11" db="EMBL/GenBank/DDBJ databases">
        <authorList>
            <person name="Jaros S."/>
            <person name="Januszkiewicz K."/>
            <person name="Wedrychowicz H."/>
        </authorList>
    </citation>
    <scope>NUCLEOTIDE SEQUENCE [LARGE SCALE GENOMIC DNA]</scope>
    <source>
        <strain evidence="4 5">DSM 29431</strain>
    </source>
</reference>
<dbReference type="AlphaFoldDB" id="A0A1M5PFB8"/>
<dbReference type="OrthoDB" id="9777859at2"/>
<dbReference type="PANTHER" id="PTHR11895">
    <property type="entry name" value="TRANSAMIDASE"/>
    <property type="match status" value="1"/>
</dbReference>
<feature type="region of interest" description="Disordered" evidence="2">
    <location>
        <begin position="121"/>
        <end position="141"/>
    </location>
</feature>
<gene>
    <name evidence="4" type="ORF">SAMN05443551_1278</name>
</gene>
<dbReference type="PROSITE" id="PS00571">
    <property type="entry name" value="AMIDASES"/>
    <property type="match status" value="1"/>
</dbReference>
<dbReference type="InterPro" id="IPR020556">
    <property type="entry name" value="Amidase_CS"/>
</dbReference>
<evidence type="ECO:0000313" key="5">
    <source>
        <dbReference type="Proteomes" id="UP000184221"/>
    </source>
</evidence>
<evidence type="ECO:0000256" key="2">
    <source>
        <dbReference type="SAM" id="MobiDB-lite"/>
    </source>
</evidence>
<evidence type="ECO:0000259" key="3">
    <source>
        <dbReference type="Pfam" id="PF01425"/>
    </source>
</evidence>
<dbReference type="InterPro" id="IPR023631">
    <property type="entry name" value="Amidase_dom"/>
</dbReference>
<dbReference type="InterPro" id="IPR036928">
    <property type="entry name" value="AS_sf"/>
</dbReference>
<keyword evidence="5" id="KW-1185">Reference proteome</keyword>
<sequence length="443" mass="45272">MTDATALAAAIAEGRVSTRDVMAASLARMREVPGAVSRVLPDEEALALVEEAAPGPFSGVPFLVKDLGSLARGLKQSAGSAAIAKRIEASKADSSLIALFRAAGLVPFGLSAVPEVGLALSTEPEGQPPATNSFDASRTPGGSSGGAAAAVASGIVAIAHATDAAGSIRVPAACCGLWGLKPSRGVSPMGPDYNNWLMGIASELVLARSLRDVRTALACVAKTDVPLAPRVAVIIPETCDDSQRAATLGAAQALEAAGYTVTDGPPSSPNPEYISRPMSVIRTILCAALHEGLTATGVPDEELPPLIRAARQEGEALTGVEVFGASRSLMELRDNILEFFGETDALLMPVLSGPPPKLGAFPMDYADLDAHFLKMESLAPNAAWANVAGLPALAFPAGFDDGLPVGAQLIGRPNSDTALLDMAAPLAHLVDIPFPQTIAGMPI</sequence>
<dbReference type="Proteomes" id="UP000184221">
    <property type="component" value="Unassembled WGS sequence"/>
</dbReference>
<dbReference type="Gene3D" id="3.90.1300.10">
    <property type="entry name" value="Amidase signature (AS) domain"/>
    <property type="match status" value="1"/>
</dbReference>
<dbReference type="PANTHER" id="PTHR11895:SF7">
    <property type="entry name" value="GLUTAMYL-TRNA(GLN) AMIDOTRANSFERASE SUBUNIT A, MITOCHONDRIAL"/>
    <property type="match status" value="1"/>
</dbReference>
<dbReference type="InterPro" id="IPR000120">
    <property type="entry name" value="Amidase"/>
</dbReference>
<evidence type="ECO:0000256" key="1">
    <source>
        <dbReference type="ARBA" id="ARBA00009199"/>
    </source>
</evidence>
<evidence type="ECO:0000313" key="4">
    <source>
        <dbReference type="EMBL" id="SHH00496.1"/>
    </source>
</evidence>
<dbReference type="GO" id="GO:0003824">
    <property type="term" value="F:catalytic activity"/>
    <property type="evidence" value="ECO:0007669"/>
    <property type="project" value="InterPro"/>
</dbReference>
<comment type="similarity">
    <text evidence="1">Belongs to the amidase family.</text>
</comment>
<dbReference type="STRING" id="996342.SAMN05443551_1278"/>
<dbReference type="Pfam" id="PF01425">
    <property type="entry name" value="Amidase"/>
    <property type="match status" value="1"/>
</dbReference>